<feature type="transmembrane region" description="Helical" evidence="5">
    <location>
        <begin position="146"/>
        <end position="169"/>
    </location>
</feature>
<sequence length="264" mass="30300">MSNMEILNIFKSETKKMLIIQRRYFLNFLADMLVYYFVFIGLYIFIKSNMNIMSAEEINRAVTTQFVGYICWFFFSFTISFMNNGIYRELLEGTFEQVCINHHSIMEIYVIRLIIYFIRNIVLILLLSLLLMISTNIKLDIGMDTIMIFMISLLGIAGFSFMIGGATLIYKNVGQLSFIISILFLGTSIVDLSVLPSKIQKIIYSLPFTKSVSLLKNIEGANYNIGGQDILFLFINSIAYLILGIVIFKLSFKKAAKEGSFSRF</sequence>
<accession>A0A410QGB6</accession>
<keyword evidence="3 5" id="KW-1133">Transmembrane helix</keyword>
<evidence type="ECO:0000256" key="4">
    <source>
        <dbReference type="ARBA" id="ARBA00023136"/>
    </source>
</evidence>
<dbReference type="Proteomes" id="UP000287969">
    <property type="component" value="Chromosome"/>
</dbReference>
<dbReference type="InterPro" id="IPR013525">
    <property type="entry name" value="ABC2_TM"/>
</dbReference>
<keyword evidence="4 5" id="KW-0472">Membrane</keyword>
<evidence type="ECO:0000256" key="2">
    <source>
        <dbReference type="ARBA" id="ARBA00022692"/>
    </source>
</evidence>
<evidence type="ECO:0000256" key="1">
    <source>
        <dbReference type="ARBA" id="ARBA00004141"/>
    </source>
</evidence>
<dbReference type="GO" id="GO:0016020">
    <property type="term" value="C:membrane"/>
    <property type="evidence" value="ECO:0007669"/>
    <property type="project" value="UniProtKB-SubCell"/>
</dbReference>
<dbReference type="EMBL" id="CP035282">
    <property type="protein sequence ID" value="QAT63113.1"/>
    <property type="molecule type" value="Genomic_DNA"/>
</dbReference>
<feature type="transmembrane region" description="Helical" evidence="5">
    <location>
        <begin position="230"/>
        <end position="252"/>
    </location>
</feature>
<gene>
    <name evidence="7" type="ORF">EQM13_16825</name>
</gene>
<dbReference type="KEGG" id="spoa:EQM13_16825"/>
<feature type="transmembrane region" description="Helical" evidence="5">
    <location>
        <begin position="24"/>
        <end position="46"/>
    </location>
</feature>
<feature type="domain" description="ABC-2 type transporter transmembrane" evidence="6">
    <location>
        <begin position="48"/>
        <end position="245"/>
    </location>
</feature>
<feature type="transmembrane region" description="Helical" evidence="5">
    <location>
        <begin position="66"/>
        <end position="87"/>
    </location>
</feature>
<reference evidence="8" key="1">
    <citation type="submission" date="2019-01" db="EMBL/GenBank/DDBJ databases">
        <title>Draft genomes of a novel of Sporanaerobacter strains.</title>
        <authorList>
            <person name="Ma S."/>
        </authorList>
    </citation>
    <scope>NUCLEOTIDE SEQUENCE [LARGE SCALE GENOMIC DNA]</scope>
    <source>
        <strain evidence="8">NJN-17</strain>
    </source>
</reference>
<evidence type="ECO:0000313" key="8">
    <source>
        <dbReference type="Proteomes" id="UP000287969"/>
    </source>
</evidence>
<dbReference type="InterPro" id="IPR051784">
    <property type="entry name" value="Nod_factor_ABC_transporter"/>
</dbReference>
<organism evidence="7 8">
    <name type="scientific">Acidilutibacter cellobiosedens</name>
    <dbReference type="NCBI Taxonomy" id="2507161"/>
    <lineage>
        <taxon>Bacteria</taxon>
        <taxon>Bacillati</taxon>
        <taxon>Bacillota</taxon>
        <taxon>Tissierellia</taxon>
        <taxon>Tissierellales</taxon>
        <taxon>Acidilutibacteraceae</taxon>
        <taxon>Acidilutibacter</taxon>
    </lineage>
</organism>
<evidence type="ECO:0000313" key="7">
    <source>
        <dbReference type="EMBL" id="QAT63113.1"/>
    </source>
</evidence>
<comment type="subcellular location">
    <subcellularLocation>
        <location evidence="1">Membrane</location>
        <topology evidence="1">Multi-pass membrane protein</topology>
    </subcellularLocation>
</comment>
<dbReference type="GO" id="GO:0140359">
    <property type="term" value="F:ABC-type transporter activity"/>
    <property type="evidence" value="ECO:0007669"/>
    <property type="project" value="InterPro"/>
</dbReference>
<proteinExistence type="predicted"/>
<evidence type="ECO:0000256" key="3">
    <source>
        <dbReference type="ARBA" id="ARBA00022989"/>
    </source>
</evidence>
<name>A0A410QGB6_9FIRM</name>
<evidence type="ECO:0000259" key="6">
    <source>
        <dbReference type="Pfam" id="PF12698"/>
    </source>
</evidence>
<feature type="transmembrane region" description="Helical" evidence="5">
    <location>
        <begin position="108"/>
        <end position="134"/>
    </location>
</feature>
<dbReference type="PANTHER" id="PTHR43229:SF2">
    <property type="entry name" value="NODULATION PROTEIN J"/>
    <property type="match status" value="1"/>
</dbReference>
<dbReference type="PANTHER" id="PTHR43229">
    <property type="entry name" value="NODULATION PROTEIN J"/>
    <property type="match status" value="1"/>
</dbReference>
<keyword evidence="2 5" id="KW-0812">Transmembrane</keyword>
<evidence type="ECO:0000256" key="5">
    <source>
        <dbReference type="SAM" id="Phobius"/>
    </source>
</evidence>
<keyword evidence="8" id="KW-1185">Reference proteome</keyword>
<protein>
    <recommendedName>
        <fullName evidence="6">ABC-2 type transporter transmembrane domain-containing protein</fullName>
    </recommendedName>
</protein>
<dbReference type="OrthoDB" id="1951132at2"/>
<feature type="transmembrane region" description="Helical" evidence="5">
    <location>
        <begin position="176"/>
        <end position="195"/>
    </location>
</feature>
<dbReference type="AlphaFoldDB" id="A0A410QGB6"/>
<dbReference type="Pfam" id="PF12698">
    <property type="entry name" value="ABC2_membrane_3"/>
    <property type="match status" value="1"/>
</dbReference>